<feature type="transmembrane region" description="Helical" evidence="1">
    <location>
        <begin position="118"/>
        <end position="137"/>
    </location>
</feature>
<sequence>MFEKILEPEMFKNIITLIIIPLLIKIYNNIPIKARRKLKWDESNEEKKIWSNYFPPLVAMIILEFSYIYIQEQIEILWFRVLIYSVFMIVIFCIEFIISTFWYLNFKYKNEYLRIKHMIHLIFAIDSIILCFVVETSNKCVCIAYIIITLIACILHICLILKCNKNSYKKLKYIKMEFQDGTTEKNIIDYEQHKKCIILFISSSSQRIIKKTFYGAKIKKKIEIYY</sequence>
<dbReference type="Proteomes" id="UP000030014">
    <property type="component" value="Unassembled WGS sequence"/>
</dbReference>
<proteinExistence type="predicted"/>
<reference evidence="2 3" key="1">
    <citation type="submission" date="2014-01" db="EMBL/GenBank/DDBJ databases">
        <title>Plasmidome dynamics in the species complex Clostridium novyi sensu lato converts strains of independent lineages into distinctly different pathogens.</title>
        <authorList>
            <person name="Skarin H."/>
            <person name="Segerman B."/>
        </authorList>
    </citation>
    <scope>NUCLEOTIDE SEQUENCE [LARGE SCALE GENOMIC DNA]</scope>
    <source>
        <strain evidence="2 3">DC5</strain>
    </source>
</reference>
<feature type="transmembrane region" description="Helical" evidence="1">
    <location>
        <begin position="53"/>
        <end position="70"/>
    </location>
</feature>
<dbReference type="RefSeq" id="WP_039259231.1">
    <property type="nucleotide sequence ID" value="NZ_JDRY01000022.1"/>
</dbReference>
<dbReference type="AlphaFoldDB" id="A0A0A0IFV1"/>
<protein>
    <submittedName>
        <fullName evidence="2">Uncharacterized protein</fullName>
    </submittedName>
</protein>
<feature type="transmembrane region" description="Helical" evidence="1">
    <location>
        <begin position="82"/>
        <end position="106"/>
    </location>
</feature>
<evidence type="ECO:0000313" key="3">
    <source>
        <dbReference type="Proteomes" id="UP000030014"/>
    </source>
</evidence>
<name>A0A0A0IFV1_CLOBO</name>
<dbReference type="EMBL" id="JDRY01000022">
    <property type="protein sequence ID" value="KGN00325.1"/>
    <property type="molecule type" value="Genomic_DNA"/>
</dbReference>
<keyword evidence="1" id="KW-0472">Membrane</keyword>
<organism evidence="2 3">
    <name type="scientific">Clostridium botulinum C/D str. DC5</name>
    <dbReference type="NCBI Taxonomy" id="1443128"/>
    <lineage>
        <taxon>Bacteria</taxon>
        <taxon>Bacillati</taxon>
        <taxon>Bacillota</taxon>
        <taxon>Clostridia</taxon>
        <taxon>Eubacteriales</taxon>
        <taxon>Clostridiaceae</taxon>
        <taxon>Clostridium</taxon>
    </lineage>
</organism>
<feature type="transmembrane region" description="Helical" evidence="1">
    <location>
        <begin position="14"/>
        <end position="32"/>
    </location>
</feature>
<feature type="transmembrane region" description="Helical" evidence="1">
    <location>
        <begin position="143"/>
        <end position="161"/>
    </location>
</feature>
<comment type="caution">
    <text evidence="2">The sequence shown here is derived from an EMBL/GenBank/DDBJ whole genome shotgun (WGS) entry which is preliminary data.</text>
</comment>
<evidence type="ECO:0000313" key="2">
    <source>
        <dbReference type="EMBL" id="KGN00325.1"/>
    </source>
</evidence>
<keyword evidence="1" id="KW-0812">Transmembrane</keyword>
<keyword evidence="1" id="KW-1133">Transmembrane helix</keyword>
<gene>
    <name evidence="2" type="ORF">Z955_03855</name>
</gene>
<evidence type="ECO:0000256" key="1">
    <source>
        <dbReference type="SAM" id="Phobius"/>
    </source>
</evidence>
<accession>A0A0A0IFV1</accession>